<proteinExistence type="predicted"/>
<reference evidence="2" key="1">
    <citation type="submission" date="2019-12" db="EMBL/GenBank/DDBJ databases">
        <title>Viral genomes from plants on the riverside of the ancient canal in Zhenjiang city, China.</title>
        <authorList>
            <person name="Lu X."/>
            <person name="Yang X.S."/>
            <person name="Zhang W."/>
        </authorList>
    </citation>
    <scope>NUCLEOTIDE SEQUENCE</scope>
    <source>
        <strain evidence="2">Pt151-phy-11-plant 151-Phytophthora_parasitica_virus</strain>
    </source>
</reference>
<evidence type="ECO:0000256" key="1">
    <source>
        <dbReference type="SAM" id="MobiDB-lite"/>
    </source>
</evidence>
<name>A0A6M9BSB1_9VIRU</name>
<dbReference type="EMBL" id="MN832450">
    <property type="protein sequence ID" value="QKK82952.1"/>
    <property type="molecule type" value="Genomic_DNA"/>
</dbReference>
<feature type="compositionally biased region" description="Low complexity" evidence="1">
    <location>
        <begin position="12"/>
        <end position="21"/>
    </location>
</feature>
<feature type="region of interest" description="Disordered" evidence="1">
    <location>
        <begin position="1"/>
        <end position="31"/>
    </location>
</feature>
<evidence type="ECO:0000313" key="2">
    <source>
        <dbReference type="EMBL" id="QKK82952.1"/>
    </source>
</evidence>
<organism evidence="2">
    <name type="scientific">Lactuca sativa parvo-like virus</name>
    <dbReference type="NCBI Taxonomy" id="2739859"/>
    <lineage>
        <taxon>Viruses</taxon>
        <taxon>Monodnaviria</taxon>
        <taxon>Shotokuvirae</taxon>
        <taxon>Cossaviricota</taxon>
        <taxon>Quintoviricetes</taxon>
        <taxon>Piccovirales</taxon>
        <taxon>Parvoviridae</taxon>
    </lineage>
</organism>
<accession>A0A6M9BSB1</accession>
<sequence>MESAAPVEKSARTAAMSSASSGGQKGNRETPVLYHKPSYGLRETHTAILPVTFYFSAVNMDKQTPLIFKFRTNHYRQVLNCSTFTTTPIGPLNIITEGQRTLQKSFYNILQVSNSSGLITNSGGTLPVSYTGPLFPKTFTSGSSTIIPAYANLYEDLYDYFTVLNCNYEVAIQNAMTQSNNDLVISYHQESQGPSGTSGVLPSNATYHECLLCPQLQWKHIGARTQDGNGPDTVVLRGNIGPGEARRDVVNDEDVKTWTVIGEQPSLEENMRIQFWAAPGNGQYPLSNTSGTGYSPTKCNISVTLKYTVQFKDLKPQGRWPTSGHVASLVQTYPADVQQSFSNITP</sequence>
<protein>
    <submittedName>
        <fullName evidence="2">Uncharacterized protein</fullName>
    </submittedName>
</protein>